<dbReference type="InterPro" id="IPR011032">
    <property type="entry name" value="GroES-like_sf"/>
</dbReference>
<evidence type="ECO:0000313" key="4">
    <source>
        <dbReference type="Proteomes" id="UP000053558"/>
    </source>
</evidence>
<dbReference type="SUPFAM" id="SSF51735">
    <property type="entry name" value="NAD(P)-binding Rossmann-fold domains"/>
    <property type="match status" value="1"/>
</dbReference>
<dbReference type="OrthoDB" id="809632at2759"/>
<protein>
    <submittedName>
        <fullName evidence="3">NAD(P)-binding protein</fullName>
    </submittedName>
</protein>
<dbReference type="InterPro" id="IPR045010">
    <property type="entry name" value="MDR_fam"/>
</dbReference>
<dbReference type="InterPro" id="IPR020843">
    <property type="entry name" value="ER"/>
</dbReference>
<evidence type="ECO:0000256" key="1">
    <source>
        <dbReference type="ARBA" id="ARBA00023002"/>
    </source>
</evidence>
<gene>
    <name evidence="3" type="ORF">CONPUDRAFT_83711</name>
</gene>
<evidence type="ECO:0000259" key="2">
    <source>
        <dbReference type="SMART" id="SM00829"/>
    </source>
</evidence>
<dbReference type="Pfam" id="PF16884">
    <property type="entry name" value="ADH_N_2"/>
    <property type="match status" value="1"/>
</dbReference>
<keyword evidence="4" id="KW-1185">Reference proteome</keyword>
<organism evidence="3 4">
    <name type="scientific">Coniophora puteana (strain RWD-64-598)</name>
    <name type="common">Brown rot fungus</name>
    <dbReference type="NCBI Taxonomy" id="741705"/>
    <lineage>
        <taxon>Eukaryota</taxon>
        <taxon>Fungi</taxon>
        <taxon>Dikarya</taxon>
        <taxon>Basidiomycota</taxon>
        <taxon>Agaricomycotina</taxon>
        <taxon>Agaricomycetes</taxon>
        <taxon>Agaricomycetidae</taxon>
        <taxon>Boletales</taxon>
        <taxon>Coniophorineae</taxon>
        <taxon>Coniophoraceae</taxon>
        <taxon>Coniophora</taxon>
    </lineage>
</organism>
<dbReference type="SMART" id="SM00829">
    <property type="entry name" value="PKS_ER"/>
    <property type="match status" value="1"/>
</dbReference>
<dbReference type="Gene3D" id="3.40.50.720">
    <property type="entry name" value="NAD(P)-binding Rossmann-like Domain"/>
    <property type="match status" value="1"/>
</dbReference>
<evidence type="ECO:0000313" key="3">
    <source>
        <dbReference type="EMBL" id="EIW78216.1"/>
    </source>
</evidence>
<dbReference type="PANTHER" id="PTHR43205:SF7">
    <property type="entry name" value="PROSTAGLANDIN REDUCTASE 1"/>
    <property type="match status" value="1"/>
</dbReference>
<name>A0A5M3MGT8_CONPW</name>
<proteinExistence type="predicted"/>
<dbReference type="Gene3D" id="3.90.180.10">
    <property type="entry name" value="Medium-chain alcohol dehydrogenases, catalytic domain"/>
    <property type="match status" value="1"/>
</dbReference>
<dbReference type="RefSeq" id="XP_007771293.1">
    <property type="nucleotide sequence ID" value="XM_007773103.1"/>
</dbReference>
<dbReference type="GeneID" id="19210637"/>
<dbReference type="KEGG" id="cput:CONPUDRAFT_83711"/>
<dbReference type="EMBL" id="JH711582">
    <property type="protein sequence ID" value="EIW78216.1"/>
    <property type="molecule type" value="Genomic_DNA"/>
</dbReference>
<dbReference type="OMA" id="MISDYNT"/>
<feature type="domain" description="Enoyl reductase (ER)" evidence="2">
    <location>
        <begin position="22"/>
        <end position="339"/>
    </location>
</feature>
<dbReference type="FunFam" id="3.40.50.720:FF:000121">
    <property type="entry name" value="Prostaglandin reductase 2"/>
    <property type="match status" value="1"/>
</dbReference>
<comment type="caution">
    <text evidence="3">The sequence shown here is derived from an EMBL/GenBank/DDBJ whole genome shotgun (WGS) entry which is preliminary data.</text>
</comment>
<dbReference type="PANTHER" id="PTHR43205">
    <property type="entry name" value="PROSTAGLANDIN REDUCTASE"/>
    <property type="match status" value="1"/>
</dbReference>
<sequence length="344" mass="37404">MAPVINGKVIFNEVPTGYPEPGKTLIYQEETIDPNTITLAPGEWLVKVLVLSVDPYLRERMAAPSETYFDAFPLGAPIENFGVGLVLRSENPAFKPGDHVYGIMDFAHYAVCRDSVLAKGHVIDNTHKLSWSTYVGAAGMPGETAYYGWKEYARSKEGEIAFVSTGAGAVGSLVVQLAKRDGMKVIASAGSDDKVKYLREIGVDVAFNYKTTNTLEVLKKEGPVDVYWDNVGGPTLEAALETAANRGRIIVCGMISSYNGETPHVFKDLTVIMSKTLSINGFLVTDLEAKYMDEFRATMPKLLASDEISFREDLTRGLENSAEAILSVQKGTNTGKKVIIVADA</sequence>
<dbReference type="CDD" id="cd05288">
    <property type="entry name" value="PGDH"/>
    <property type="match status" value="1"/>
</dbReference>
<keyword evidence="1" id="KW-0560">Oxidoreductase</keyword>
<dbReference type="InterPro" id="IPR041694">
    <property type="entry name" value="ADH_N_2"/>
</dbReference>
<dbReference type="InterPro" id="IPR036291">
    <property type="entry name" value="NAD(P)-bd_dom_sf"/>
</dbReference>
<reference evidence="4" key="1">
    <citation type="journal article" date="2012" name="Science">
        <title>The Paleozoic origin of enzymatic lignin decomposition reconstructed from 31 fungal genomes.</title>
        <authorList>
            <person name="Floudas D."/>
            <person name="Binder M."/>
            <person name="Riley R."/>
            <person name="Barry K."/>
            <person name="Blanchette R.A."/>
            <person name="Henrissat B."/>
            <person name="Martinez A.T."/>
            <person name="Otillar R."/>
            <person name="Spatafora J.W."/>
            <person name="Yadav J.S."/>
            <person name="Aerts A."/>
            <person name="Benoit I."/>
            <person name="Boyd A."/>
            <person name="Carlson A."/>
            <person name="Copeland A."/>
            <person name="Coutinho P.M."/>
            <person name="de Vries R.P."/>
            <person name="Ferreira P."/>
            <person name="Findley K."/>
            <person name="Foster B."/>
            <person name="Gaskell J."/>
            <person name="Glotzer D."/>
            <person name="Gorecki P."/>
            <person name="Heitman J."/>
            <person name="Hesse C."/>
            <person name="Hori C."/>
            <person name="Igarashi K."/>
            <person name="Jurgens J.A."/>
            <person name="Kallen N."/>
            <person name="Kersten P."/>
            <person name="Kohler A."/>
            <person name="Kuees U."/>
            <person name="Kumar T.K.A."/>
            <person name="Kuo A."/>
            <person name="LaButti K."/>
            <person name="Larrondo L.F."/>
            <person name="Lindquist E."/>
            <person name="Ling A."/>
            <person name="Lombard V."/>
            <person name="Lucas S."/>
            <person name="Lundell T."/>
            <person name="Martin R."/>
            <person name="McLaughlin D.J."/>
            <person name="Morgenstern I."/>
            <person name="Morin E."/>
            <person name="Murat C."/>
            <person name="Nagy L.G."/>
            <person name="Nolan M."/>
            <person name="Ohm R.A."/>
            <person name="Patyshakuliyeva A."/>
            <person name="Rokas A."/>
            <person name="Ruiz-Duenas F.J."/>
            <person name="Sabat G."/>
            <person name="Salamov A."/>
            <person name="Samejima M."/>
            <person name="Schmutz J."/>
            <person name="Slot J.C."/>
            <person name="St John F."/>
            <person name="Stenlid J."/>
            <person name="Sun H."/>
            <person name="Sun S."/>
            <person name="Syed K."/>
            <person name="Tsang A."/>
            <person name="Wiebenga A."/>
            <person name="Young D."/>
            <person name="Pisabarro A."/>
            <person name="Eastwood D.C."/>
            <person name="Martin F."/>
            <person name="Cullen D."/>
            <person name="Grigoriev I.V."/>
            <person name="Hibbett D.S."/>
        </authorList>
    </citation>
    <scope>NUCLEOTIDE SEQUENCE [LARGE SCALE GENOMIC DNA]</scope>
    <source>
        <strain evidence="4">RWD-64-598 SS2</strain>
    </source>
</reference>
<dbReference type="InterPro" id="IPR013149">
    <property type="entry name" value="ADH-like_C"/>
</dbReference>
<dbReference type="Proteomes" id="UP000053558">
    <property type="component" value="Unassembled WGS sequence"/>
</dbReference>
<accession>A0A5M3MGT8</accession>
<dbReference type="Pfam" id="PF00107">
    <property type="entry name" value="ADH_zinc_N"/>
    <property type="match status" value="1"/>
</dbReference>
<dbReference type="AlphaFoldDB" id="A0A5M3MGT8"/>
<dbReference type="GO" id="GO:0016628">
    <property type="term" value="F:oxidoreductase activity, acting on the CH-CH group of donors, NAD or NADP as acceptor"/>
    <property type="evidence" value="ECO:0007669"/>
    <property type="project" value="InterPro"/>
</dbReference>
<dbReference type="SUPFAM" id="SSF50129">
    <property type="entry name" value="GroES-like"/>
    <property type="match status" value="1"/>
</dbReference>